<dbReference type="SUPFAM" id="SSF53474">
    <property type="entry name" value="alpha/beta-Hydrolases"/>
    <property type="match status" value="1"/>
</dbReference>
<dbReference type="GO" id="GO:0016787">
    <property type="term" value="F:hydrolase activity"/>
    <property type="evidence" value="ECO:0007669"/>
    <property type="project" value="UniProtKB-KW"/>
</dbReference>
<reference evidence="2 3" key="1">
    <citation type="submission" date="2024-03" db="EMBL/GenBank/DDBJ databases">
        <title>Novel species of the genus Variovorax.</title>
        <authorList>
            <person name="Liu Q."/>
            <person name="Xin Y.-H."/>
        </authorList>
    </citation>
    <scope>NUCLEOTIDE SEQUENCE [LARGE SCALE GENOMIC DNA]</scope>
    <source>
        <strain evidence="2 3">KACC 18901</strain>
    </source>
</reference>
<dbReference type="EMBL" id="JBBKZS010000001">
    <property type="protein sequence ID" value="MEJ8853491.1"/>
    <property type="molecule type" value="Genomic_DNA"/>
</dbReference>
<name>A0ABU8X179_9BURK</name>
<keyword evidence="2" id="KW-0378">Hydrolase</keyword>
<keyword evidence="3" id="KW-1185">Reference proteome</keyword>
<evidence type="ECO:0000259" key="1">
    <source>
        <dbReference type="Pfam" id="PF00561"/>
    </source>
</evidence>
<evidence type="ECO:0000313" key="3">
    <source>
        <dbReference type="Proteomes" id="UP001367030"/>
    </source>
</evidence>
<gene>
    <name evidence="2" type="ORF">WKW79_02865</name>
</gene>
<dbReference type="Pfam" id="PF00561">
    <property type="entry name" value="Abhydrolase_1"/>
    <property type="match status" value="1"/>
</dbReference>
<evidence type="ECO:0000313" key="2">
    <source>
        <dbReference type="EMBL" id="MEJ8853491.1"/>
    </source>
</evidence>
<dbReference type="Proteomes" id="UP001367030">
    <property type="component" value="Unassembled WGS sequence"/>
</dbReference>
<comment type="caution">
    <text evidence="2">The sequence shown here is derived from an EMBL/GenBank/DDBJ whole genome shotgun (WGS) entry which is preliminary data.</text>
</comment>
<protein>
    <submittedName>
        <fullName evidence="2">Alpha/beta fold hydrolase</fullName>
    </submittedName>
</protein>
<dbReference type="Gene3D" id="3.40.50.1820">
    <property type="entry name" value="alpha/beta hydrolase"/>
    <property type="match status" value="1"/>
</dbReference>
<accession>A0ABU8X179</accession>
<dbReference type="RefSeq" id="WP_340333579.1">
    <property type="nucleotide sequence ID" value="NZ_JBBKZS010000001.1"/>
</dbReference>
<proteinExistence type="predicted"/>
<feature type="domain" description="AB hydrolase-1" evidence="1">
    <location>
        <begin position="102"/>
        <end position="158"/>
    </location>
</feature>
<dbReference type="InterPro" id="IPR029058">
    <property type="entry name" value="AB_hydrolase_fold"/>
</dbReference>
<dbReference type="InterPro" id="IPR000073">
    <property type="entry name" value="AB_hydrolase_1"/>
</dbReference>
<sequence length="266" mass="29065">MESVLQFTPASTRFESQGFEPPSRWLMLAEARAVYEAGAALALWPLLQLTPRGDGHAVLVLPGLGAGDRSTELMRRFLRSRGYDAHGWGQGQNLGPRAGVEARMLRKLKSLHQSSGKVSLVGWSLGGVFARMMASLQPDMVRSVVTLGTPFTGSPRATRAWHIYEKVSGQPSDDAARRQLVTPTPPVPTTSIFSRTDGVVSWRCSVEQPGVAAENIEVLASHLGLGAHPAVLYALADRLAQRPDQWRPFDRSRLGAWVYPDPARPH</sequence>
<organism evidence="2 3">
    <name type="scientific">Variovorax robiniae</name>
    <dbReference type="NCBI Taxonomy" id="1836199"/>
    <lineage>
        <taxon>Bacteria</taxon>
        <taxon>Pseudomonadati</taxon>
        <taxon>Pseudomonadota</taxon>
        <taxon>Betaproteobacteria</taxon>
        <taxon>Burkholderiales</taxon>
        <taxon>Comamonadaceae</taxon>
        <taxon>Variovorax</taxon>
    </lineage>
</organism>